<reference evidence="1" key="2">
    <citation type="submission" date="2022-01" db="EMBL/GenBank/DDBJ databases">
        <authorList>
            <person name="Zivanovic Y."/>
            <person name="Moreira D."/>
            <person name="Lopez-Garcia P."/>
        </authorList>
    </citation>
    <scope>NUCLEOTIDE SEQUENCE</scope>
    <source>
        <strain evidence="1">G9</strain>
    </source>
</reference>
<evidence type="ECO:0000313" key="2">
    <source>
        <dbReference type="Proteomes" id="UP001154265"/>
    </source>
</evidence>
<accession>A0ABT6EVN6</accession>
<dbReference type="RefSeq" id="WP_277865786.1">
    <property type="nucleotide sequence ID" value="NZ_JAKKUT010000002.1"/>
</dbReference>
<keyword evidence="2" id="KW-1185">Reference proteome</keyword>
<dbReference type="EMBL" id="JAKKUT010000002">
    <property type="protein sequence ID" value="MDG2989860.1"/>
    <property type="molecule type" value="Genomic_DNA"/>
</dbReference>
<sequence length="154" mass="16618">MTTLTYRGVQYNYTPPAVKTQATDVVAKYRGYNYTCVAAVNPPAQSVKSLTFRGVAYQTGAAAIPTAVAMANSAAPAAINSDMNSNSNDLNAMARSLTMSHHRVIKNREQALLVRTAELVGLPVGVASHYWNQVQGKINPNFRASYDRSHVALS</sequence>
<name>A0ABT6EVN6_9SYNE</name>
<protein>
    <submittedName>
        <fullName evidence="1">DUF4278 domain-containing protein</fullName>
    </submittedName>
</protein>
<dbReference type="InterPro" id="IPR025458">
    <property type="entry name" value="DUF4278"/>
</dbReference>
<dbReference type="Proteomes" id="UP001154265">
    <property type="component" value="Unassembled WGS sequence"/>
</dbReference>
<proteinExistence type="predicted"/>
<evidence type="ECO:0000313" key="1">
    <source>
        <dbReference type="EMBL" id="MDG2989860.1"/>
    </source>
</evidence>
<reference evidence="1" key="1">
    <citation type="journal article" date="2022" name="Genome Biol. Evol.">
        <title>A New Gene Family Diagnostic for Intracellular Biomineralization of Amorphous Ca Carbonates by Cyanobacteria.</title>
        <authorList>
            <person name="Benzerara K."/>
            <person name="Duprat E."/>
            <person name="Bitard-Feildel T."/>
            <person name="Caumes G."/>
            <person name="Cassier-Chauvat C."/>
            <person name="Chauvat F."/>
            <person name="Dezi M."/>
            <person name="Diop S.I."/>
            <person name="Gaschignard G."/>
            <person name="Gorgen S."/>
            <person name="Gugger M."/>
            <person name="Lopez-Garcia P."/>
            <person name="Millet M."/>
            <person name="Skouri-Panet F."/>
            <person name="Moreira D."/>
            <person name="Callebaut I."/>
        </authorList>
    </citation>
    <scope>NUCLEOTIDE SEQUENCE</scope>
    <source>
        <strain evidence="1">G9</strain>
    </source>
</reference>
<comment type="caution">
    <text evidence="1">The sequence shown here is derived from an EMBL/GenBank/DDBJ whole genome shotgun (WGS) entry which is preliminary data.</text>
</comment>
<organism evidence="1 2">
    <name type="scientific">Candidatus Synechococcus calcipolaris G9</name>
    <dbReference type="NCBI Taxonomy" id="1497997"/>
    <lineage>
        <taxon>Bacteria</taxon>
        <taxon>Bacillati</taxon>
        <taxon>Cyanobacteriota</taxon>
        <taxon>Cyanophyceae</taxon>
        <taxon>Synechococcales</taxon>
        <taxon>Synechococcaceae</taxon>
        <taxon>Synechococcus</taxon>
    </lineage>
</organism>
<gene>
    <name evidence="1" type="ORF">L3556_02760</name>
</gene>
<dbReference type="Pfam" id="PF14105">
    <property type="entry name" value="DUF4278"/>
    <property type="match status" value="1"/>
</dbReference>